<name>A0AA35X710_GEOBA</name>
<dbReference type="AlphaFoldDB" id="A0AA35X710"/>
<evidence type="ECO:0000313" key="2">
    <source>
        <dbReference type="Proteomes" id="UP001174909"/>
    </source>
</evidence>
<comment type="caution">
    <text evidence="1">The sequence shown here is derived from an EMBL/GenBank/DDBJ whole genome shotgun (WGS) entry which is preliminary data.</text>
</comment>
<evidence type="ECO:0000313" key="1">
    <source>
        <dbReference type="EMBL" id="CAI8046569.1"/>
    </source>
</evidence>
<reference evidence="1" key="1">
    <citation type="submission" date="2023-03" db="EMBL/GenBank/DDBJ databases">
        <authorList>
            <person name="Steffen K."/>
            <person name="Cardenas P."/>
        </authorList>
    </citation>
    <scope>NUCLEOTIDE SEQUENCE</scope>
</reference>
<sequence>MPWRSSVKQMNKEVFLRAGGLNFIIQLLQHVQASDWSTSIRNVKLLEIFLLGTLHPLAANFKFRRLLVQKGVVELCLKGLLRHKLE</sequence>
<dbReference type="Proteomes" id="UP001174909">
    <property type="component" value="Unassembled WGS sequence"/>
</dbReference>
<dbReference type="EMBL" id="CASHTH010003573">
    <property type="protein sequence ID" value="CAI8046569.1"/>
    <property type="molecule type" value="Genomic_DNA"/>
</dbReference>
<feature type="non-terminal residue" evidence="1">
    <location>
        <position position="86"/>
    </location>
</feature>
<proteinExistence type="predicted"/>
<accession>A0AA35X710</accession>
<gene>
    <name evidence="1" type="ORF">GBAR_LOCUS25763</name>
</gene>
<keyword evidence="2" id="KW-1185">Reference proteome</keyword>
<protein>
    <submittedName>
        <fullName evidence="1">Uncharacterized protein</fullName>
    </submittedName>
</protein>
<organism evidence="1 2">
    <name type="scientific">Geodia barretti</name>
    <name type="common">Barrett's horny sponge</name>
    <dbReference type="NCBI Taxonomy" id="519541"/>
    <lineage>
        <taxon>Eukaryota</taxon>
        <taxon>Metazoa</taxon>
        <taxon>Porifera</taxon>
        <taxon>Demospongiae</taxon>
        <taxon>Heteroscleromorpha</taxon>
        <taxon>Tetractinellida</taxon>
        <taxon>Astrophorina</taxon>
        <taxon>Geodiidae</taxon>
        <taxon>Geodia</taxon>
    </lineage>
</organism>